<proteinExistence type="predicted"/>
<dbReference type="RefSeq" id="WP_225356346.1">
    <property type="nucleotide sequence ID" value="NZ_BCMI01000006.1"/>
</dbReference>
<dbReference type="Gene3D" id="2.130.10.30">
    <property type="entry name" value="Regulator of chromosome condensation 1/beta-lactamase-inhibitor protein II"/>
    <property type="match status" value="1"/>
</dbReference>
<keyword evidence="1" id="KW-0812">Transmembrane</keyword>
<keyword evidence="1" id="KW-0472">Membrane</keyword>
<gene>
    <name evidence="2" type="ORF">IWT25_00948</name>
</gene>
<dbReference type="InterPro" id="IPR000408">
    <property type="entry name" value="Reg_chr_condens"/>
</dbReference>
<comment type="caution">
    <text evidence="2">The sequence shown here is derived from an EMBL/GenBank/DDBJ whole genome shotgun (WGS) entry which is preliminary data.</text>
</comment>
<sequence>MNLILPHFKFLHTIAAGRRHTIAIKTDGTAVAAGDNQFGQCDVSQCHHVRLPNAFKILFFWTKKASPTGSLLLFLIVNFFFSLFNLFTNLIKTSSAFRMTAFNRNF</sequence>
<evidence type="ECO:0000313" key="2">
    <source>
        <dbReference type="EMBL" id="GAX05624.1"/>
    </source>
</evidence>
<keyword evidence="1" id="KW-1133">Transmembrane helix</keyword>
<name>A0A1Z5IV15_9LACO</name>
<feature type="transmembrane region" description="Helical" evidence="1">
    <location>
        <begin position="71"/>
        <end position="91"/>
    </location>
</feature>
<evidence type="ECO:0000313" key="3">
    <source>
        <dbReference type="Proteomes" id="UP000198414"/>
    </source>
</evidence>
<dbReference type="SUPFAM" id="SSF50985">
    <property type="entry name" value="RCC1/BLIP-II"/>
    <property type="match status" value="1"/>
</dbReference>
<protein>
    <submittedName>
        <fullName evidence="2">Uncharacterized protein</fullName>
    </submittedName>
</protein>
<dbReference type="PROSITE" id="PS00626">
    <property type="entry name" value="RCC1_2"/>
    <property type="match status" value="1"/>
</dbReference>
<evidence type="ECO:0000256" key="1">
    <source>
        <dbReference type="SAM" id="Phobius"/>
    </source>
</evidence>
<dbReference type="AlphaFoldDB" id="A0A1Z5IV15"/>
<dbReference type="Pfam" id="PF13540">
    <property type="entry name" value="RCC1_2"/>
    <property type="match status" value="1"/>
</dbReference>
<dbReference type="InterPro" id="IPR009091">
    <property type="entry name" value="RCC1/BLIP-II"/>
</dbReference>
<reference evidence="2 3" key="1">
    <citation type="submission" date="2015-11" db="EMBL/GenBank/DDBJ databases">
        <title>Draft genome sequences of new species of the genus Lactobacillus isolated from orchardgrass silage.</title>
        <authorList>
            <person name="Tohno M."/>
            <person name="Tanizawa Y."/>
            <person name="Arita M."/>
        </authorList>
    </citation>
    <scope>NUCLEOTIDE SEQUENCE [LARGE SCALE GENOMIC DNA]</scope>
    <source>
        <strain evidence="2 3">IWT25</strain>
    </source>
</reference>
<organism evidence="2 3">
    <name type="scientific">Secundilactobacillus pentosiphilus</name>
    <dbReference type="NCBI Taxonomy" id="1714682"/>
    <lineage>
        <taxon>Bacteria</taxon>
        <taxon>Bacillati</taxon>
        <taxon>Bacillota</taxon>
        <taxon>Bacilli</taxon>
        <taxon>Lactobacillales</taxon>
        <taxon>Lactobacillaceae</taxon>
        <taxon>Secundilactobacillus</taxon>
    </lineage>
</organism>
<accession>A0A1Z5IV15</accession>
<dbReference type="EMBL" id="BCMI01000006">
    <property type="protein sequence ID" value="GAX05624.1"/>
    <property type="molecule type" value="Genomic_DNA"/>
</dbReference>
<dbReference type="Proteomes" id="UP000198414">
    <property type="component" value="Unassembled WGS sequence"/>
</dbReference>